<dbReference type="InterPro" id="IPR003594">
    <property type="entry name" value="HATPase_dom"/>
</dbReference>
<keyword evidence="8" id="KW-0902">Two-component regulatory system</keyword>
<dbReference type="NCBIfam" id="TIGR00229">
    <property type="entry name" value="sensory_box"/>
    <property type="match status" value="1"/>
</dbReference>
<keyword evidence="9" id="KW-0812">Transmembrane</keyword>
<dbReference type="HOGENOM" id="CLU_409892_0_0_0"/>
<reference evidence="11 12" key="1">
    <citation type="journal article" date="2009" name="J. Bacteriol.">
        <title>Complete and draft genome sequences of six members of the Aquificales.</title>
        <authorList>
            <person name="Reysenbach A.L."/>
            <person name="Hamamura N."/>
            <person name="Podar M."/>
            <person name="Griffiths E."/>
            <person name="Ferreira S."/>
            <person name="Hochstein R."/>
            <person name="Heidelberg J."/>
            <person name="Johnson J."/>
            <person name="Mead D."/>
            <person name="Pohorille A."/>
            <person name="Sarmiento M."/>
            <person name="Schweighofer K."/>
            <person name="Seshadri R."/>
            <person name="Voytek M.A."/>
        </authorList>
    </citation>
    <scope>NUCLEOTIDE SEQUENCE [LARGE SCALE GENOMIC DNA]</scope>
    <source>
        <strain evidence="12">DSM 14350 / EX-H1</strain>
    </source>
</reference>
<dbReference type="RefSeq" id="WP_012675589.1">
    <property type="nucleotide sequence ID" value="NC_012440.1"/>
</dbReference>
<dbReference type="CDD" id="cd00082">
    <property type="entry name" value="HisKA"/>
    <property type="match status" value="1"/>
</dbReference>
<evidence type="ECO:0000256" key="1">
    <source>
        <dbReference type="ARBA" id="ARBA00000085"/>
    </source>
</evidence>
<dbReference type="InterPro" id="IPR005467">
    <property type="entry name" value="His_kinase_dom"/>
</dbReference>
<feature type="transmembrane region" description="Helical" evidence="9">
    <location>
        <begin position="99"/>
        <end position="116"/>
    </location>
</feature>
<dbReference type="InterPro" id="IPR036890">
    <property type="entry name" value="HATPase_C_sf"/>
</dbReference>
<dbReference type="Gene3D" id="3.30.565.10">
    <property type="entry name" value="Histidine kinase-like ATPase, C-terminal domain"/>
    <property type="match status" value="1"/>
</dbReference>
<evidence type="ECO:0000256" key="7">
    <source>
        <dbReference type="ARBA" id="ARBA00022840"/>
    </source>
</evidence>
<dbReference type="InterPro" id="IPR000014">
    <property type="entry name" value="PAS"/>
</dbReference>
<dbReference type="GO" id="GO:0005524">
    <property type="term" value="F:ATP binding"/>
    <property type="evidence" value="ECO:0007669"/>
    <property type="project" value="UniProtKB-KW"/>
</dbReference>
<organism evidence="11 12">
    <name type="scientific">Persephonella marina (strain DSM 14350 / EX-H1)</name>
    <dbReference type="NCBI Taxonomy" id="123214"/>
    <lineage>
        <taxon>Bacteria</taxon>
        <taxon>Pseudomonadati</taxon>
        <taxon>Aquificota</taxon>
        <taxon>Aquificia</taxon>
        <taxon>Aquificales</taxon>
        <taxon>Hydrogenothermaceae</taxon>
        <taxon>Persephonella</taxon>
    </lineage>
</organism>
<evidence type="ECO:0000259" key="10">
    <source>
        <dbReference type="PROSITE" id="PS50109"/>
    </source>
</evidence>
<sequence length="678" mass="78131">MEALFFSWIILLIAVYFLNRGIEKHIFLYLSIVPLFLSSISENFYMTAEFKDFFYILFILFVFLFLNNDKPLKFKIPFVVWFLVLGMVSLAGSVYSKDYLTFTVPLAFITLMFRNYRNRLDFLIWTLIVFFNAVLFLALNSFFYYGNLLLPVYILINSISEYTETAEQEKKDYRELVDRAIQSEIQKQYSELDDELKITYKKLKEIFKLSNYTILPIKLEDIAERVVEGLHNLGYSGVIIYIEDNDKEIFKKSGFFPNIKRFRESRFEEIDKIHISEDEKSIFLPMYSDKGKIGILGVYKKERIFPKEIEYLSTYANSVATSIAKTLYFDKINKLQELFGKTFESVDIGIAIVGKDFQVETVNSALEKIVGHKITGDLFENIPELLPLKSEIEEVISKKQPLDTVFSSVSKKGFIYRVKVLPLASTPEEKEHIEKLVIIIEDITEKEKLEAQLLQTEKHAVIGKLAAGLSHDIKNPLTAISAYAFTVKKRGEKLKDKTLINLGEKIENNSRRAEDIINKLLNYAKPSYYKEKKVDLREVLNTSIDFSIPASKRKNIKINKRLEKGVFVYGDPGSLQQVFINLIINAAEAMNYSGNIWISLRKNGNRAVIKIRDSGEGIPDSIKDEIFDPFFTTKEKGTGLGLSVVKRIVNDHRGEIDFESKEGEGTEFIIKLPLAEDE</sequence>
<comment type="catalytic activity">
    <reaction evidence="1">
        <text>ATP + protein L-histidine = ADP + protein N-phospho-L-histidine.</text>
        <dbReference type="EC" id="2.7.13.3"/>
    </reaction>
</comment>
<evidence type="ECO:0000256" key="8">
    <source>
        <dbReference type="ARBA" id="ARBA00023012"/>
    </source>
</evidence>
<dbReference type="Pfam" id="PF00512">
    <property type="entry name" value="HisKA"/>
    <property type="match status" value="1"/>
</dbReference>
<feature type="transmembrane region" description="Helical" evidence="9">
    <location>
        <begin position="123"/>
        <end position="145"/>
    </location>
</feature>
<evidence type="ECO:0000256" key="4">
    <source>
        <dbReference type="ARBA" id="ARBA00022679"/>
    </source>
</evidence>
<dbReference type="PANTHER" id="PTHR43065:SF10">
    <property type="entry name" value="PEROXIDE STRESS-ACTIVATED HISTIDINE KINASE MAK3"/>
    <property type="match status" value="1"/>
</dbReference>
<name>C0QRL9_PERMH</name>
<evidence type="ECO:0000256" key="6">
    <source>
        <dbReference type="ARBA" id="ARBA00022777"/>
    </source>
</evidence>
<evidence type="ECO:0000313" key="12">
    <source>
        <dbReference type="Proteomes" id="UP000001366"/>
    </source>
</evidence>
<proteinExistence type="predicted"/>
<keyword evidence="9" id="KW-1133">Transmembrane helix</keyword>
<dbReference type="KEGG" id="pmx:PERMA_1548"/>
<keyword evidence="6 11" id="KW-0418">Kinase</keyword>
<dbReference type="SUPFAM" id="SSF47384">
    <property type="entry name" value="Homodimeric domain of signal transducing histidine kinase"/>
    <property type="match status" value="1"/>
</dbReference>
<dbReference type="PRINTS" id="PR00344">
    <property type="entry name" value="BCTRLSENSOR"/>
</dbReference>
<dbReference type="SMART" id="SM00388">
    <property type="entry name" value="HisKA"/>
    <property type="match status" value="1"/>
</dbReference>
<dbReference type="STRING" id="123214.PERMA_1548"/>
<dbReference type="PANTHER" id="PTHR43065">
    <property type="entry name" value="SENSOR HISTIDINE KINASE"/>
    <property type="match status" value="1"/>
</dbReference>
<dbReference type="InterPro" id="IPR004358">
    <property type="entry name" value="Sig_transdc_His_kin-like_C"/>
</dbReference>
<dbReference type="InterPro" id="IPR003661">
    <property type="entry name" value="HisK_dim/P_dom"/>
</dbReference>
<evidence type="ECO:0000256" key="2">
    <source>
        <dbReference type="ARBA" id="ARBA00012438"/>
    </source>
</evidence>
<feature type="transmembrane region" description="Helical" evidence="9">
    <location>
        <begin position="6"/>
        <end position="22"/>
    </location>
</feature>
<keyword evidence="5" id="KW-0547">Nucleotide-binding</keyword>
<keyword evidence="12" id="KW-1185">Reference proteome</keyword>
<dbReference type="SUPFAM" id="SSF55874">
    <property type="entry name" value="ATPase domain of HSP90 chaperone/DNA topoisomerase II/histidine kinase"/>
    <property type="match status" value="1"/>
</dbReference>
<evidence type="ECO:0000256" key="9">
    <source>
        <dbReference type="SAM" id="Phobius"/>
    </source>
</evidence>
<accession>C0QRL9</accession>
<feature type="transmembrane region" description="Helical" evidence="9">
    <location>
        <begin position="53"/>
        <end position="69"/>
    </location>
</feature>
<keyword evidence="3" id="KW-0597">Phosphoprotein</keyword>
<dbReference type="PaxDb" id="123214-PERMA_1548"/>
<feature type="transmembrane region" description="Helical" evidence="9">
    <location>
        <begin position="27"/>
        <end position="47"/>
    </location>
</feature>
<dbReference type="Pfam" id="PF02518">
    <property type="entry name" value="HATPase_c"/>
    <property type="match status" value="1"/>
</dbReference>
<evidence type="ECO:0000313" key="11">
    <source>
        <dbReference type="EMBL" id="ACO03350.1"/>
    </source>
</evidence>
<dbReference type="GO" id="GO:0000155">
    <property type="term" value="F:phosphorelay sensor kinase activity"/>
    <property type="evidence" value="ECO:0007669"/>
    <property type="project" value="InterPro"/>
</dbReference>
<protein>
    <recommendedName>
        <fullName evidence="2">histidine kinase</fullName>
        <ecNumber evidence="2">2.7.13.3</ecNumber>
    </recommendedName>
</protein>
<evidence type="ECO:0000256" key="5">
    <source>
        <dbReference type="ARBA" id="ARBA00022741"/>
    </source>
</evidence>
<evidence type="ECO:0000256" key="3">
    <source>
        <dbReference type="ARBA" id="ARBA00022553"/>
    </source>
</evidence>
<dbReference type="Gene3D" id="1.10.287.130">
    <property type="match status" value="1"/>
</dbReference>
<feature type="transmembrane region" description="Helical" evidence="9">
    <location>
        <begin position="76"/>
        <end position="93"/>
    </location>
</feature>
<keyword evidence="7" id="KW-0067">ATP-binding</keyword>
<dbReference type="InterPro" id="IPR036097">
    <property type="entry name" value="HisK_dim/P_sf"/>
</dbReference>
<gene>
    <name evidence="11" type="ordered locus">PERMA_1548</name>
</gene>
<dbReference type="EC" id="2.7.13.3" evidence="2"/>
<dbReference type="OrthoDB" id="9784397at2"/>
<dbReference type="EMBL" id="CP001230">
    <property type="protein sequence ID" value="ACO03350.1"/>
    <property type="molecule type" value="Genomic_DNA"/>
</dbReference>
<dbReference type="Gene3D" id="3.30.450.20">
    <property type="entry name" value="PAS domain"/>
    <property type="match status" value="1"/>
</dbReference>
<dbReference type="PROSITE" id="PS50109">
    <property type="entry name" value="HIS_KIN"/>
    <property type="match status" value="1"/>
</dbReference>
<feature type="domain" description="Histidine kinase" evidence="10">
    <location>
        <begin position="468"/>
        <end position="676"/>
    </location>
</feature>
<keyword evidence="9" id="KW-0472">Membrane</keyword>
<dbReference type="AlphaFoldDB" id="C0QRL9"/>
<dbReference type="eggNOG" id="COG4191">
    <property type="taxonomic scope" value="Bacteria"/>
</dbReference>
<dbReference type="SMART" id="SM00387">
    <property type="entry name" value="HATPase_c"/>
    <property type="match status" value="1"/>
</dbReference>
<keyword evidence="4" id="KW-0808">Transferase</keyword>
<dbReference type="Proteomes" id="UP000001366">
    <property type="component" value="Chromosome"/>
</dbReference>